<name>A0ABY9QF15_GEOTD</name>
<reference evidence="6 7" key="1">
    <citation type="submission" date="2023-08" db="EMBL/GenBank/DDBJ databases">
        <title>Complete genome sequence of Geobacillus thermodenitrificans K1041, a genetically tractable strain representative of the genus Geobacillus.</title>
        <authorList>
            <person name="Kani S."/>
            <person name="Suzuki H."/>
        </authorList>
    </citation>
    <scope>NUCLEOTIDE SEQUENCE [LARGE SCALE GENOMIC DNA]</scope>
    <source>
        <strain evidence="6 7">K1041</strain>
    </source>
</reference>
<comment type="similarity">
    <text evidence="1">Belongs to the ABC transporter superfamily.</text>
</comment>
<dbReference type="SMART" id="SM00382">
    <property type="entry name" value="AAA"/>
    <property type="match status" value="1"/>
</dbReference>
<gene>
    <name evidence="6" type="ORF">HSX42_01890</name>
</gene>
<dbReference type="InterPro" id="IPR027417">
    <property type="entry name" value="P-loop_NTPase"/>
</dbReference>
<evidence type="ECO:0000256" key="4">
    <source>
        <dbReference type="ARBA" id="ARBA00022840"/>
    </source>
</evidence>
<dbReference type="GO" id="GO:0005524">
    <property type="term" value="F:ATP binding"/>
    <property type="evidence" value="ECO:0007669"/>
    <property type="project" value="UniProtKB-KW"/>
</dbReference>
<accession>A0ABY9QF15</accession>
<dbReference type="Proteomes" id="UP001297580">
    <property type="component" value="Chromosome"/>
</dbReference>
<dbReference type="PANTHER" id="PTHR42798">
    <property type="entry name" value="LIPOPROTEIN-RELEASING SYSTEM ATP-BINDING PROTEIN LOLD"/>
    <property type="match status" value="1"/>
</dbReference>
<protein>
    <submittedName>
        <fullName evidence="6">ABC transporter ATP-binding protein</fullName>
    </submittedName>
</protein>
<keyword evidence="4 6" id="KW-0067">ATP-binding</keyword>
<dbReference type="InterPro" id="IPR003593">
    <property type="entry name" value="AAA+_ATPase"/>
</dbReference>
<dbReference type="CDD" id="cd03255">
    <property type="entry name" value="ABC_MJ0796_LolCDE_FtsE"/>
    <property type="match status" value="1"/>
</dbReference>
<keyword evidence="3" id="KW-0547">Nucleotide-binding</keyword>
<evidence type="ECO:0000256" key="1">
    <source>
        <dbReference type="ARBA" id="ARBA00005417"/>
    </source>
</evidence>
<evidence type="ECO:0000256" key="3">
    <source>
        <dbReference type="ARBA" id="ARBA00022741"/>
    </source>
</evidence>
<evidence type="ECO:0000313" key="7">
    <source>
        <dbReference type="Proteomes" id="UP001297580"/>
    </source>
</evidence>
<dbReference type="RefSeq" id="WP_011886718.1">
    <property type="nucleotide sequence ID" value="NZ_CP017690.1"/>
</dbReference>
<keyword evidence="2" id="KW-0813">Transport</keyword>
<keyword evidence="7" id="KW-1185">Reference proteome</keyword>
<dbReference type="PROSITE" id="PS50893">
    <property type="entry name" value="ABC_TRANSPORTER_2"/>
    <property type="match status" value="1"/>
</dbReference>
<evidence type="ECO:0000313" key="6">
    <source>
        <dbReference type="EMBL" id="WMV76602.1"/>
    </source>
</evidence>
<evidence type="ECO:0000259" key="5">
    <source>
        <dbReference type="PROSITE" id="PS50893"/>
    </source>
</evidence>
<proteinExistence type="inferred from homology"/>
<organism evidence="6 7">
    <name type="scientific">Geobacillus thermodenitrificans</name>
    <dbReference type="NCBI Taxonomy" id="33940"/>
    <lineage>
        <taxon>Bacteria</taxon>
        <taxon>Bacillati</taxon>
        <taxon>Bacillota</taxon>
        <taxon>Bacilli</taxon>
        <taxon>Bacillales</taxon>
        <taxon>Anoxybacillaceae</taxon>
        <taxon>Geobacillus</taxon>
    </lineage>
</organism>
<sequence>MEEVLQVKEINKIYQGKVAFQALTNVSFSVEKGEFIGIMGPSGSGKTTLLNLISTIDKPTSGKVLINGQDPHQLKKERLAEFRRKELGFVFQDFNLLDTLTLEENIMLPLTLENVDPELIEEKVKTISKKLGIDAILTKRTYEVSGGQKQRTAIARAIIHQPKLLLADEPTGNLDSKASKDVMQTLQMINENDQTTMLMVTHDPYAASYCHRVIFIKDGKLYNEIYRGTDQKAFFQQIMDVLSMLGGDRDDFSTVRL</sequence>
<dbReference type="Pfam" id="PF00005">
    <property type="entry name" value="ABC_tran"/>
    <property type="match status" value="1"/>
</dbReference>
<dbReference type="SUPFAM" id="SSF52540">
    <property type="entry name" value="P-loop containing nucleoside triphosphate hydrolases"/>
    <property type="match status" value="1"/>
</dbReference>
<dbReference type="EMBL" id="CP133461">
    <property type="protein sequence ID" value="WMV76602.1"/>
    <property type="molecule type" value="Genomic_DNA"/>
</dbReference>
<dbReference type="GeneID" id="87622098"/>
<dbReference type="InterPro" id="IPR017911">
    <property type="entry name" value="MacB-like_ATP-bd"/>
</dbReference>
<dbReference type="InterPro" id="IPR003439">
    <property type="entry name" value="ABC_transporter-like_ATP-bd"/>
</dbReference>
<dbReference type="Gene3D" id="3.40.50.300">
    <property type="entry name" value="P-loop containing nucleotide triphosphate hydrolases"/>
    <property type="match status" value="1"/>
</dbReference>
<evidence type="ECO:0000256" key="2">
    <source>
        <dbReference type="ARBA" id="ARBA00022448"/>
    </source>
</evidence>
<feature type="domain" description="ABC transporter" evidence="5">
    <location>
        <begin position="5"/>
        <end position="243"/>
    </location>
</feature>
<dbReference type="PANTHER" id="PTHR42798:SF7">
    <property type="entry name" value="ALPHA-D-RIBOSE 1-METHYLPHOSPHONATE 5-TRIPHOSPHATE SYNTHASE SUBUNIT PHNL"/>
    <property type="match status" value="1"/>
</dbReference>